<sequence>MKGSVRVFCRFRPLAKREEDLGDIPVLHKADAFSVDLQRLAPHNDTRRFDFDAVFGGDSPQEEVFRDCSRLSWRHVDGFPRGDFWFWIGFSRGRLGAVRGRWLQCQEPKQTQLWDESSRVD</sequence>
<accession>A0ABP0JAE3</accession>
<dbReference type="Proteomes" id="UP001642464">
    <property type="component" value="Unassembled WGS sequence"/>
</dbReference>
<dbReference type="PANTHER" id="PTHR47972:SF16">
    <property type="entry name" value="KINESIN-LIKE PROTEIN"/>
    <property type="match status" value="1"/>
</dbReference>
<proteinExistence type="predicted"/>
<dbReference type="Gene3D" id="3.40.850.10">
    <property type="entry name" value="Kinesin motor domain"/>
    <property type="match status" value="1"/>
</dbReference>
<gene>
    <name evidence="2" type="ORF">SCF082_LOCUS11049</name>
</gene>
<comment type="caution">
    <text evidence="2">The sequence shown here is derived from an EMBL/GenBank/DDBJ whole genome shotgun (WGS) entry which is preliminary data.</text>
</comment>
<name>A0ABP0JAE3_9DINO</name>
<evidence type="ECO:0000313" key="2">
    <source>
        <dbReference type="EMBL" id="CAK9011318.1"/>
    </source>
</evidence>
<organism evidence="2 3">
    <name type="scientific">Durusdinium trenchii</name>
    <dbReference type="NCBI Taxonomy" id="1381693"/>
    <lineage>
        <taxon>Eukaryota</taxon>
        <taxon>Sar</taxon>
        <taxon>Alveolata</taxon>
        <taxon>Dinophyceae</taxon>
        <taxon>Suessiales</taxon>
        <taxon>Symbiodiniaceae</taxon>
        <taxon>Durusdinium</taxon>
    </lineage>
</organism>
<dbReference type="InterPro" id="IPR036961">
    <property type="entry name" value="Kinesin_motor_dom_sf"/>
</dbReference>
<dbReference type="PANTHER" id="PTHR47972">
    <property type="entry name" value="KINESIN-LIKE PROTEIN KLP-3"/>
    <property type="match status" value="1"/>
</dbReference>
<dbReference type="InterPro" id="IPR031852">
    <property type="entry name" value="Vik1/Cik1_MT-bd"/>
</dbReference>
<reference evidence="2 3" key="1">
    <citation type="submission" date="2024-02" db="EMBL/GenBank/DDBJ databases">
        <authorList>
            <person name="Chen Y."/>
            <person name="Shah S."/>
            <person name="Dougan E. K."/>
            <person name="Thang M."/>
            <person name="Chan C."/>
        </authorList>
    </citation>
    <scope>NUCLEOTIDE SEQUENCE [LARGE SCALE GENOMIC DNA]</scope>
</reference>
<dbReference type="InterPro" id="IPR027640">
    <property type="entry name" value="Kinesin-like_fam"/>
</dbReference>
<dbReference type="EMBL" id="CAXAMM010006513">
    <property type="protein sequence ID" value="CAK9011318.1"/>
    <property type="molecule type" value="Genomic_DNA"/>
</dbReference>
<protein>
    <submittedName>
        <fullName evidence="2">Kinesin-like protein KIN-14I (Kinesin-like calmodulin-binding protein) (OsKCBP)</fullName>
    </submittedName>
</protein>
<keyword evidence="3" id="KW-1185">Reference proteome</keyword>
<evidence type="ECO:0000313" key="3">
    <source>
        <dbReference type="Proteomes" id="UP001642464"/>
    </source>
</evidence>
<dbReference type="Pfam" id="PF16796">
    <property type="entry name" value="Microtub_bd"/>
    <property type="match status" value="1"/>
</dbReference>
<dbReference type="InterPro" id="IPR027417">
    <property type="entry name" value="P-loop_NTPase"/>
</dbReference>
<dbReference type="SUPFAM" id="SSF52540">
    <property type="entry name" value="P-loop containing nucleoside triphosphate hydrolases"/>
    <property type="match status" value="1"/>
</dbReference>
<evidence type="ECO:0000259" key="1">
    <source>
        <dbReference type="Pfam" id="PF16796"/>
    </source>
</evidence>
<feature type="domain" description="Spindle pole body-associated protein Vik1/Cik1 microtubule binding" evidence="1">
    <location>
        <begin position="1"/>
        <end position="72"/>
    </location>
</feature>